<gene>
    <name evidence="1" type="ORF">AKJ08_2636</name>
</gene>
<dbReference type="OrthoDB" id="1550603at2"/>
<organism evidence="1 2">
    <name type="scientific">Vulgatibacter incomptus</name>
    <dbReference type="NCBI Taxonomy" id="1391653"/>
    <lineage>
        <taxon>Bacteria</taxon>
        <taxon>Pseudomonadati</taxon>
        <taxon>Myxococcota</taxon>
        <taxon>Myxococcia</taxon>
        <taxon>Myxococcales</taxon>
        <taxon>Cystobacterineae</taxon>
        <taxon>Vulgatibacteraceae</taxon>
        <taxon>Vulgatibacter</taxon>
    </lineage>
</organism>
<accession>A0A0K1PGM3</accession>
<dbReference type="AlphaFoldDB" id="A0A0K1PGM3"/>
<dbReference type="KEGG" id="vin:AKJ08_2636"/>
<dbReference type="Proteomes" id="UP000055590">
    <property type="component" value="Chromosome"/>
</dbReference>
<protein>
    <recommendedName>
        <fullName evidence="3">Nucleotidyl transferase AbiEii/AbiGii toxin family protein</fullName>
    </recommendedName>
</protein>
<sequence>MIPEQAIVEWRREAPWDANSLVEQDLIISRALAEMYARPEIADRLAFRGGTSLYKLHLRPAARFSEDIDLVQVRPEPIGDTLDLVRGVLDGWLGTPQRKLKEGRVNLVYRFDSEDSPPVRMRLKIEINSREHFTELGLLRVPLEVDNQWFRGKADVTTFALDELLGTKLRALYQRRKGRDLFDLWFALERGRVNTAALVACFDRYMTDGGHSVTRSLFEANLHEKAKRPDFRGDMNALLRPVMAWDFDAALQIVLSEVVAKLPGDPWKGDGG</sequence>
<evidence type="ECO:0000313" key="2">
    <source>
        <dbReference type="Proteomes" id="UP000055590"/>
    </source>
</evidence>
<proteinExistence type="predicted"/>
<reference evidence="1 2" key="1">
    <citation type="submission" date="2015-08" db="EMBL/GenBank/DDBJ databases">
        <authorList>
            <person name="Babu N.S."/>
            <person name="Beckwith C.J."/>
            <person name="Beseler K.G."/>
            <person name="Brison A."/>
            <person name="Carone J.V."/>
            <person name="Caskin T.P."/>
            <person name="Diamond M."/>
            <person name="Durham M.E."/>
            <person name="Foxe J.M."/>
            <person name="Go M."/>
            <person name="Henderson B.A."/>
            <person name="Jones I.B."/>
            <person name="McGettigan J.A."/>
            <person name="Micheletti S.J."/>
            <person name="Nasrallah M.E."/>
            <person name="Ortiz D."/>
            <person name="Piller C.R."/>
            <person name="Privatt S.R."/>
            <person name="Schneider S.L."/>
            <person name="Sharp S."/>
            <person name="Smith T.C."/>
            <person name="Stanton J.D."/>
            <person name="Ullery H.E."/>
            <person name="Wilson R.J."/>
            <person name="Serrano M.G."/>
            <person name="Buck G."/>
            <person name="Lee V."/>
            <person name="Wang Y."/>
            <person name="Carvalho R."/>
            <person name="Voegtly L."/>
            <person name="Shi R."/>
            <person name="Duckworth R."/>
            <person name="Johnson A."/>
            <person name="Loviza R."/>
            <person name="Walstead R."/>
            <person name="Shah Z."/>
            <person name="Kiflezghi M."/>
            <person name="Wade K."/>
            <person name="Ball S.L."/>
            <person name="Bradley K.W."/>
            <person name="Asai D.J."/>
            <person name="Bowman C.A."/>
            <person name="Russell D.A."/>
            <person name="Pope W.H."/>
            <person name="Jacobs-Sera D."/>
            <person name="Hendrix R.W."/>
            <person name="Hatfull G.F."/>
        </authorList>
    </citation>
    <scope>NUCLEOTIDE SEQUENCE [LARGE SCALE GENOMIC DNA]</scope>
    <source>
        <strain evidence="1 2">DSM 27710</strain>
    </source>
</reference>
<dbReference type="EMBL" id="CP012332">
    <property type="protein sequence ID" value="AKU92249.1"/>
    <property type="molecule type" value="Genomic_DNA"/>
</dbReference>
<dbReference type="RefSeq" id="WP_157370662.1">
    <property type="nucleotide sequence ID" value="NZ_CP012332.1"/>
</dbReference>
<keyword evidence="2" id="KW-1185">Reference proteome</keyword>
<dbReference type="PATRIC" id="fig|1391653.3.peg.2737"/>
<evidence type="ECO:0000313" key="1">
    <source>
        <dbReference type="EMBL" id="AKU92249.1"/>
    </source>
</evidence>
<dbReference type="Gene3D" id="3.10.450.620">
    <property type="entry name" value="JHP933, nucleotidyltransferase-like core domain"/>
    <property type="match status" value="1"/>
</dbReference>
<evidence type="ECO:0008006" key="3">
    <source>
        <dbReference type="Google" id="ProtNLM"/>
    </source>
</evidence>
<dbReference type="InterPro" id="IPR014942">
    <property type="entry name" value="AbiEii"/>
</dbReference>
<name>A0A0K1PGM3_9BACT</name>
<dbReference type="Pfam" id="PF08843">
    <property type="entry name" value="AbiEii"/>
    <property type="match status" value="1"/>
</dbReference>
<dbReference type="STRING" id="1391653.AKJ08_2636"/>